<reference evidence="1" key="1">
    <citation type="submission" date="2018-01" db="EMBL/GenBank/DDBJ databases">
        <authorList>
            <person name="Kovanen S."/>
            <person name="Nieminen T."/>
            <person name="Pohja-Mykra M."/>
            <person name="Raunio-Saarnisto M."/>
            <person name="Sauvala M."/>
            <person name="Fredriksson-Ahomaa M."/>
            <person name="Hanninen M.-L."/>
            <person name="Kivisto R."/>
        </authorList>
    </citation>
    <scope>NUCLEOTIDE SEQUENCE</scope>
    <source>
        <strain evidence="1">SO-26</strain>
    </source>
</reference>
<dbReference type="Proteomes" id="UP000287197">
    <property type="component" value="Unassembled WGS sequence"/>
</dbReference>
<comment type="caution">
    <text evidence="1">The sequence shown here is derived from an EMBL/GenBank/DDBJ whole genome shotgun (WGS) entry which is preliminary data.</text>
</comment>
<accession>A0AAX1Z4X7</accession>
<sequence length="461" mass="52676">MKIANLYLYVLGTCTGKCQGCLANTSITREQAGVALNNLKCFLDSNPQIEYINNVILETGGVLESSSYDLLLEEKQTLTRLFRKCKTISVNTPYYGKWTTIKTVNFIDSMCTERNIILLAHPISYSGVSEGDETSLNQFYDKYVRTMLSYLRLSHELNSSGLYKALIMNTPIMLFDFDNKGVNLDFYLHTLNKNVEKINVIDGAGTGVLNLLFNQGVDNRVIEGVVVRLFRSLAKGIPTFQPSTSGNDEDMKYDSDYHTLNLIIDHTGTFRSVGANYVLGSPLSKLDTDYTNTQVKVENLDDRVDILGYCSACPHYQSCYELQYCYSMNEYWLRTGDCYIRDTLDNVYESKPAYDILSEARILELLDMYFTDEGMTKLMSLPHSTVSVMRDILTLYSPVYGTAKTLTYTNHIFIPIEVRDNITTEVLKKIAKLYYRRPYLFKSHLRIFRDESTGFYGEKQK</sequence>
<proteinExistence type="predicted"/>
<dbReference type="EMBL" id="PQZD01000003">
    <property type="protein sequence ID" value="RTI48658.1"/>
    <property type="molecule type" value="Genomic_DNA"/>
</dbReference>
<evidence type="ECO:0008006" key="3">
    <source>
        <dbReference type="Google" id="ProtNLM"/>
    </source>
</evidence>
<name>A0AAX1Z4X7_CAMJU</name>
<reference evidence="1" key="2">
    <citation type="journal article" date="2019" name="Appl. Environ. Microbiol.">
        <title>Population genetics and characterization of Campylobacter jejuni isolates in western jackdaws and game birds in Finland.</title>
        <authorList>
            <person name="Kovanen S."/>
            <person name="Rossi M."/>
            <person name="Pohja-Mykra M."/>
            <person name="Nieminen T."/>
            <person name="Raunio-Saarnisto M."/>
            <person name="Sauvala M."/>
            <person name="Fredriksson-Ahomaa M."/>
            <person name="Hanninen M.L."/>
            <person name="Kivisto R."/>
        </authorList>
    </citation>
    <scope>NUCLEOTIDE SEQUENCE</scope>
    <source>
        <strain evidence="1">SO-26</strain>
    </source>
</reference>
<evidence type="ECO:0000313" key="1">
    <source>
        <dbReference type="EMBL" id="RTI48658.1"/>
    </source>
</evidence>
<evidence type="ECO:0000313" key="2">
    <source>
        <dbReference type="Proteomes" id="UP000287197"/>
    </source>
</evidence>
<gene>
    <name evidence="1" type="ORF">C3I27_04340</name>
</gene>
<protein>
    <recommendedName>
        <fullName evidence="3">Radical SAM protein</fullName>
    </recommendedName>
</protein>
<dbReference type="RefSeq" id="WP_126262940.1">
    <property type="nucleotide sequence ID" value="NZ_PQZD01000003.1"/>
</dbReference>
<organism evidence="1 2">
    <name type="scientific">Campylobacter jejuni</name>
    <dbReference type="NCBI Taxonomy" id="197"/>
    <lineage>
        <taxon>Bacteria</taxon>
        <taxon>Pseudomonadati</taxon>
        <taxon>Campylobacterota</taxon>
        <taxon>Epsilonproteobacteria</taxon>
        <taxon>Campylobacterales</taxon>
        <taxon>Campylobacteraceae</taxon>
        <taxon>Campylobacter</taxon>
    </lineage>
</organism>
<dbReference type="AlphaFoldDB" id="A0AAX1Z4X7"/>